<dbReference type="InterPro" id="IPR050151">
    <property type="entry name" value="Class-I_Pyr_Nuc-Dis_Oxidored"/>
</dbReference>
<dbReference type="GO" id="GO:0050660">
    <property type="term" value="F:flavin adenine dinucleotide binding"/>
    <property type="evidence" value="ECO:0007669"/>
    <property type="project" value="TreeGrafter"/>
</dbReference>
<dbReference type="Gene3D" id="3.50.50.60">
    <property type="entry name" value="FAD/NAD(P)-binding domain"/>
    <property type="match status" value="2"/>
</dbReference>
<dbReference type="InterPro" id="IPR023753">
    <property type="entry name" value="FAD/NAD-binding_dom"/>
</dbReference>
<comment type="cofactor">
    <cofactor evidence="1">
        <name>FAD</name>
        <dbReference type="ChEBI" id="CHEBI:57692"/>
    </cofactor>
</comment>
<evidence type="ECO:0000256" key="7">
    <source>
        <dbReference type="ARBA" id="ARBA00023157"/>
    </source>
</evidence>
<protein>
    <submittedName>
        <fullName evidence="11">FAD-dependent pyridine nucleotide-disulfide oxidoreductase</fullName>
    </submittedName>
</protein>
<evidence type="ECO:0000256" key="6">
    <source>
        <dbReference type="ARBA" id="ARBA00023027"/>
    </source>
</evidence>
<keyword evidence="3" id="KW-0285">Flavoprotein</keyword>
<proteinExistence type="inferred from homology"/>
<evidence type="ECO:0000256" key="8">
    <source>
        <dbReference type="ARBA" id="ARBA00023284"/>
    </source>
</evidence>
<feature type="domain" description="FAD/NAD(P)-binding" evidence="10">
    <location>
        <begin position="4"/>
        <end position="307"/>
    </location>
</feature>
<dbReference type="InterPro" id="IPR001100">
    <property type="entry name" value="Pyr_nuc-diS_OxRdtase"/>
</dbReference>
<dbReference type="Pfam" id="PF02852">
    <property type="entry name" value="Pyr_redox_dim"/>
    <property type="match status" value="1"/>
</dbReference>
<dbReference type="EMBL" id="UOGJ01000064">
    <property type="protein sequence ID" value="VAX35545.1"/>
    <property type="molecule type" value="Genomic_DNA"/>
</dbReference>
<evidence type="ECO:0000259" key="10">
    <source>
        <dbReference type="Pfam" id="PF07992"/>
    </source>
</evidence>
<evidence type="ECO:0000256" key="3">
    <source>
        <dbReference type="ARBA" id="ARBA00022630"/>
    </source>
</evidence>
<dbReference type="InterPro" id="IPR036188">
    <property type="entry name" value="FAD/NAD-bd_sf"/>
</dbReference>
<keyword evidence="6" id="KW-0520">NAD</keyword>
<dbReference type="Gene3D" id="3.30.390.30">
    <property type="match status" value="1"/>
</dbReference>
<dbReference type="PIRSF" id="PIRSF000350">
    <property type="entry name" value="Mercury_reductase_MerA"/>
    <property type="match status" value="1"/>
</dbReference>
<dbReference type="InterPro" id="IPR004099">
    <property type="entry name" value="Pyr_nucl-diS_OxRdtase_dimer"/>
</dbReference>
<dbReference type="Pfam" id="PF07992">
    <property type="entry name" value="Pyr_redox_2"/>
    <property type="match status" value="1"/>
</dbReference>
<dbReference type="PROSITE" id="PS00076">
    <property type="entry name" value="PYRIDINE_REDOX_1"/>
    <property type="match status" value="1"/>
</dbReference>
<evidence type="ECO:0000256" key="1">
    <source>
        <dbReference type="ARBA" id="ARBA00001974"/>
    </source>
</evidence>
<dbReference type="InterPro" id="IPR012999">
    <property type="entry name" value="Pyr_OxRdtase_I_AS"/>
</dbReference>
<evidence type="ECO:0000256" key="2">
    <source>
        <dbReference type="ARBA" id="ARBA00007532"/>
    </source>
</evidence>
<gene>
    <name evidence="11" type="ORF">MNBD_UNCLBAC01-2156</name>
</gene>
<keyword evidence="7" id="KW-1015">Disulfide bond</keyword>
<dbReference type="FunFam" id="3.30.390.30:FF:000001">
    <property type="entry name" value="Dihydrolipoyl dehydrogenase"/>
    <property type="match status" value="1"/>
</dbReference>
<dbReference type="PANTHER" id="PTHR22912">
    <property type="entry name" value="DISULFIDE OXIDOREDUCTASE"/>
    <property type="match status" value="1"/>
</dbReference>
<keyword evidence="4" id="KW-0274">FAD</keyword>
<keyword evidence="5" id="KW-0560">Oxidoreductase</keyword>
<reference evidence="11" key="1">
    <citation type="submission" date="2018-06" db="EMBL/GenBank/DDBJ databases">
        <authorList>
            <person name="Zhirakovskaya E."/>
        </authorList>
    </citation>
    <scope>NUCLEOTIDE SEQUENCE</scope>
</reference>
<dbReference type="SUPFAM" id="SSF55424">
    <property type="entry name" value="FAD/NAD-linked reductases, dimerisation (C-terminal) domain"/>
    <property type="match status" value="1"/>
</dbReference>
<accession>A0A3B1DUK3</accession>
<sequence length="458" mass="50319">MKKYDVIVIGSGGGAKIISPAVRLGLKVACIEKSALGGTCLNRGCIPSKMLIHPADVATKVRHAHKLNLDIDQTIGVDFAQLIKHISTTVDTDSSSIAAGYDRNPNIDYYSAEGKFVSNKVIQVGNEQITADKIFIAVGARPHIPNIEGLEGTPYMTSTEALRNNKLPKKMIVIGAGYIAVELGHAYGALGTEVHFLVRSRFLKGEDVQVAEEFTDVFAEQYNVHLGSVPTRVDYNNNRFSVIYRNQDGTTEQLSAEALLVATGIVSNTDTLALENTDIELKEKGLVKVDDYLRTSVEGIYAMGDCVGNYFFRHSVNFEGEYLFNQVFKDVKTPIQYPPIPHAVFSYPQIAGVGKTEEELQADGVDYVVGLNLYKSSAMGMALRSDHGFCKILIERTTRKILGAHIVGEEASDMIHMIIAFMNKEGTLDDLLNMIYIHPALPEIVRNAARKAEVNFNK</sequence>
<comment type="similarity">
    <text evidence="2">Belongs to the class-I pyridine nucleotide-disulfide oxidoreductase family.</text>
</comment>
<evidence type="ECO:0000256" key="4">
    <source>
        <dbReference type="ARBA" id="ARBA00022827"/>
    </source>
</evidence>
<evidence type="ECO:0000259" key="9">
    <source>
        <dbReference type="Pfam" id="PF02852"/>
    </source>
</evidence>
<dbReference type="SUPFAM" id="SSF51905">
    <property type="entry name" value="FAD/NAD(P)-binding domain"/>
    <property type="match status" value="1"/>
</dbReference>
<dbReference type="InterPro" id="IPR016156">
    <property type="entry name" value="FAD/NAD-linked_Rdtase_dimer_sf"/>
</dbReference>
<dbReference type="PRINTS" id="PR00368">
    <property type="entry name" value="FADPNR"/>
</dbReference>
<dbReference type="GO" id="GO:0006103">
    <property type="term" value="P:2-oxoglutarate metabolic process"/>
    <property type="evidence" value="ECO:0007669"/>
    <property type="project" value="TreeGrafter"/>
</dbReference>
<organism evidence="11">
    <name type="scientific">hydrothermal vent metagenome</name>
    <dbReference type="NCBI Taxonomy" id="652676"/>
    <lineage>
        <taxon>unclassified sequences</taxon>
        <taxon>metagenomes</taxon>
        <taxon>ecological metagenomes</taxon>
    </lineage>
</organism>
<dbReference type="PANTHER" id="PTHR22912:SF217">
    <property type="entry name" value="DIHYDROLIPOYL DEHYDROGENASE"/>
    <property type="match status" value="1"/>
</dbReference>
<dbReference type="GO" id="GO:0004148">
    <property type="term" value="F:dihydrolipoyl dehydrogenase (NADH) activity"/>
    <property type="evidence" value="ECO:0007669"/>
    <property type="project" value="TreeGrafter"/>
</dbReference>
<keyword evidence="8" id="KW-0676">Redox-active center</keyword>
<dbReference type="PRINTS" id="PR00411">
    <property type="entry name" value="PNDRDTASEI"/>
</dbReference>
<feature type="domain" description="Pyridine nucleotide-disulphide oxidoreductase dimerisation" evidence="9">
    <location>
        <begin position="340"/>
        <end position="448"/>
    </location>
</feature>
<dbReference type="AlphaFoldDB" id="A0A3B1DUK3"/>
<evidence type="ECO:0000313" key="11">
    <source>
        <dbReference type="EMBL" id="VAX35545.1"/>
    </source>
</evidence>
<evidence type="ECO:0000256" key="5">
    <source>
        <dbReference type="ARBA" id="ARBA00023002"/>
    </source>
</evidence>
<name>A0A3B1DUK3_9ZZZZ</name>